<dbReference type="AlphaFoldDB" id="A0A8X7BYZ2"/>
<comment type="caution">
    <text evidence="2">The sequence shown here is derived from an EMBL/GenBank/DDBJ whole genome shotgun (WGS) entry which is preliminary data.</text>
</comment>
<evidence type="ECO:0000313" key="2">
    <source>
        <dbReference type="EMBL" id="GFY48183.1"/>
    </source>
</evidence>
<name>A0A8X7BYZ2_9ARAC</name>
<organism evidence="2 3">
    <name type="scientific">Trichonephila inaurata madagascariensis</name>
    <dbReference type="NCBI Taxonomy" id="2747483"/>
    <lineage>
        <taxon>Eukaryota</taxon>
        <taxon>Metazoa</taxon>
        <taxon>Ecdysozoa</taxon>
        <taxon>Arthropoda</taxon>
        <taxon>Chelicerata</taxon>
        <taxon>Arachnida</taxon>
        <taxon>Araneae</taxon>
        <taxon>Araneomorphae</taxon>
        <taxon>Entelegynae</taxon>
        <taxon>Araneoidea</taxon>
        <taxon>Nephilidae</taxon>
        <taxon>Trichonephila</taxon>
        <taxon>Trichonephila inaurata</taxon>
    </lineage>
</organism>
<protein>
    <submittedName>
        <fullName evidence="2">Uncharacterized protein</fullName>
    </submittedName>
</protein>
<gene>
    <name evidence="2" type="ORF">TNIN_69601</name>
</gene>
<feature type="compositionally biased region" description="Polar residues" evidence="1">
    <location>
        <begin position="73"/>
        <end position="96"/>
    </location>
</feature>
<accession>A0A8X7BYZ2</accession>
<sequence>MSQFNITTNNPVPQAWTECYDDSRDRCADLRNAPAVVLSAILIGVVVGTDTRELIEHLHNFLRGLQNRNQTIRPSSTSAFTPVPSSSNSGFHQTANCEDDDGSFYF</sequence>
<reference evidence="2" key="1">
    <citation type="submission" date="2020-08" db="EMBL/GenBank/DDBJ databases">
        <title>Multicomponent nature underlies the extraordinary mechanical properties of spider dragline silk.</title>
        <authorList>
            <person name="Kono N."/>
            <person name="Nakamura H."/>
            <person name="Mori M."/>
            <person name="Yoshida Y."/>
            <person name="Ohtoshi R."/>
            <person name="Malay A.D."/>
            <person name="Moran D.A.P."/>
            <person name="Tomita M."/>
            <person name="Numata K."/>
            <person name="Arakawa K."/>
        </authorList>
    </citation>
    <scope>NUCLEOTIDE SEQUENCE</scope>
</reference>
<dbReference type="EMBL" id="BMAV01006337">
    <property type="protein sequence ID" value="GFY48183.1"/>
    <property type="molecule type" value="Genomic_DNA"/>
</dbReference>
<feature type="region of interest" description="Disordered" evidence="1">
    <location>
        <begin position="73"/>
        <end position="106"/>
    </location>
</feature>
<dbReference type="Proteomes" id="UP000886998">
    <property type="component" value="Unassembled WGS sequence"/>
</dbReference>
<evidence type="ECO:0000256" key="1">
    <source>
        <dbReference type="SAM" id="MobiDB-lite"/>
    </source>
</evidence>
<feature type="compositionally biased region" description="Acidic residues" evidence="1">
    <location>
        <begin position="97"/>
        <end position="106"/>
    </location>
</feature>
<keyword evidence="3" id="KW-1185">Reference proteome</keyword>
<evidence type="ECO:0000313" key="3">
    <source>
        <dbReference type="Proteomes" id="UP000886998"/>
    </source>
</evidence>
<dbReference type="OrthoDB" id="10277848at2759"/>
<proteinExistence type="predicted"/>